<dbReference type="InterPro" id="IPR043132">
    <property type="entry name" value="BCAT-like_C"/>
</dbReference>
<organism evidence="2 3">
    <name type="scientific">Ephemerocybe angulata</name>
    <dbReference type="NCBI Taxonomy" id="980116"/>
    <lineage>
        <taxon>Eukaryota</taxon>
        <taxon>Fungi</taxon>
        <taxon>Dikarya</taxon>
        <taxon>Basidiomycota</taxon>
        <taxon>Agaricomycotina</taxon>
        <taxon>Agaricomycetes</taxon>
        <taxon>Agaricomycetidae</taxon>
        <taxon>Agaricales</taxon>
        <taxon>Agaricineae</taxon>
        <taxon>Psathyrellaceae</taxon>
        <taxon>Ephemerocybe</taxon>
    </lineage>
</organism>
<dbReference type="GO" id="GO:0003824">
    <property type="term" value="F:catalytic activity"/>
    <property type="evidence" value="ECO:0007669"/>
    <property type="project" value="InterPro"/>
</dbReference>
<evidence type="ECO:0000313" key="3">
    <source>
        <dbReference type="Proteomes" id="UP000541558"/>
    </source>
</evidence>
<comment type="similarity">
    <text evidence="1">Belongs to the class-IV pyridoxal-phosphate-dependent aminotransferase family.</text>
</comment>
<dbReference type="InterPro" id="IPR001544">
    <property type="entry name" value="Aminotrans_IV"/>
</dbReference>
<dbReference type="InterPro" id="IPR036038">
    <property type="entry name" value="Aminotransferase-like"/>
</dbReference>
<keyword evidence="3" id="KW-1185">Reference proteome</keyword>
<gene>
    <name evidence="2" type="ORF">D9611_005623</name>
</gene>
<dbReference type="Pfam" id="PF01063">
    <property type="entry name" value="Aminotran_4"/>
    <property type="match status" value="1"/>
</dbReference>
<dbReference type="OrthoDB" id="64220at2759"/>
<protein>
    <submittedName>
        <fullName evidence="2">Uncharacterized protein</fullName>
    </submittedName>
</protein>
<dbReference type="SUPFAM" id="SSF56752">
    <property type="entry name" value="D-aminoacid aminotransferase-like PLP-dependent enzymes"/>
    <property type="match status" value="1"/>
</dbReference>
<sequence>MQMAMDDYQLLTSTRYDTALLEFSWNNDCDGPSPYFLLPYHYDRLQNAAKVHGWTPLKVYTYKELKAAIANVVIVHLHGSSQSEWKLPSALRVRILLARSGELQVTVAVLEEGFSGDPFSLSVSKDVQAVDVKSLPMISLHIDKEPTEPTLFTETKTTARQVYEEARIRNDLAPLTTPPGKVKDVVLYNTEGLVMETSIFNIAFLRGSHWMTPSTASGCLAGVTRRWLLENGRMSYFSTESKGAD</sequence>
<comment type="caution">
    <text evidence="2">The sequence shown here is derived from an EMBL/GenBank/DDBJ whole genome shotgun (WGS) entry which is preliminary data.</text>
</comment>
<dbReference type="InterPro" id="IPR043131">
    <property type="entry name" value="BCAT-like_N"/>
</dbReference>
<dbReference type="PANTHER" id="PTHR42743:SF11">
    <property type="entry name" value="AMINODEOXYCHORISMATE LYASE"/>
    <property type="match status" value="1"/>
</dbReference>
<dbReference type="Gene3D" id="3.30.470.10">
    <property type="match status" value="1"/>
</dbReference>
<dbReference type="Proteomes" id="UP000541558">
    <property type="component" value="Unassembled WGS sequence"/>
</dbReference>
<accession>A0A8H5F4L5</accession>
<evidence type="ECO:0000313" key="2">
    <source>
        <dbReference type="EMBL" id="KAF5323397.1"/>
    </source>
</evidence>
<dbReference type="GO" id="GO:0046394">
    <property type="term" value="P:carboxylic acid biosynthetic process"/>
    <property type="evidence" value="ECO:0007669"/>
    <property type="project" value="UniProtKB-ARBA"/>
</dbReference>
<dbReference type="PANTHER" id="PTHR42743">
    <property type="entry name" value="AMINO-ACID AMINOTRANSFERASE"/>
    <property type="match status" value="1"/>
</dbReference>
<dbReference type="EMBL" id="JAACJK010000166">
    <property type="protein sequence ID" value="KAF5323397.1"/>
    <property type="molecule type" value="Genomic_DNA"/>
</dbReference>
<evidence type="ECO:0000256" key="1">
    <source>
        <dbReference type="ARBA" id="ARBA00009320"/>
    </source>
</evidence>
<dbReference type="InterPro" id="IPR050571">
    <property type="entry name" value="Class-IV_PLP-Dep_Aminotrnsfr"/>
</dbReference>
<dbReference type="AlphaFoldDB" id="A0A8H5F4L5"/>
<name>A0A8H5F4L5_9AGAR</name>
<proteinExistence type="inferred from homology"/>
<reference evidence="2 3" key="1">
    <citation type="journal article" date="2020" name="ISME J.">
        <title>Uncovering the hidden diversity of litter-decomposition mechanisms in mushroom-forming fungi.</title>
        <authorList>
            <person name="Floudas D."/>
            <person name="Bentzer J."/>
            <person name="Ahren D."/>
            <person name="Johansson T."/>
            <person name="Persson P."/>
            <person name="Tunlid A."/>
        </authorList>
    </citation>
    <scope>NUCLEOTIDE SEQUENCE [LARGE SCALE GENOMIC DNA]</scope>
    <source>
        <strain evidence="2 3">CBS 175.51</strain>
    </source>
</reference>
<dbReference type="Gene3D" id="3.20.10.10">
    <property type="entry name" value="D-amino Acid Aminotransferase, subunit A, domain 2"/>
    <property type="match status" value="1"/>
</dbReference>